<dbReference type="InterPro" id="IPR000960">
    <property type="entry name" value="Flavin_mOase"/>
</dbReference>
<dbReference type="SUPFAM" id="SSF51905">
    <property type="entry name" value="FAD/NAD(P)-binding domain"/>
    <property type="match status" value="2"/>
</dbReference>
<proteinExistence type="inferred from homology"/>
<protein>
    <submittedName>
        <fullName evidence="7">FAD-binding protein</fullName>
    </submittedName>
</protein>
<dbReference type="PANTHER" id="PTHR23023">
    <property type="entry name" value="DIMETHYLANILINE MONOOXYGENASE"/>
    <property type="match status" value="1"/>
</dbReference>
<dbReference type="InterPro" id="IPR020946">
    <property type="entry name" value="Flavin_mOase-like"/>
</dbReference>
<gene>
    <name evidence="7" type="ORF">E8A74_24195</name>
</gene>
<dbReference type="PIRSF" id="PIRSF000332">
    <property type="entry name" value="FMO"/>
    <property type="match status" value="1"/>
</dbReference>
<evidence type="ECO:0000313" key="7">
    <source>
        <dbReference type="EMBL" id="TKD03958.1"/>
    </source>
</evidence>
<keyword evidence="4" id="KW-0521">NADP</keyword>
<evidence type="ECO:0000256" key="5">
    <source>
        <dbReference type="ARBA" id="ARBA00023002"/>
    </source>
</evidence>
<keyword evidence="8" id="KW-1185">Reference proteome</keyword>
<dbReference type="PRINTS" id="PR00370">
    <property type="entry name" value="FMOXYGENASE"/>
</dbReference>
<sequence length="518" mass="57689">MEGRMASVGIIGGGLSGLVAAKTFLRGGFDVTVFEKEDEVGGVWARSRRYPGLQTQNARDTYAFSDFPMPSHYPEWPAGAEVQAYLSRYADHFGVTRHVRLRTQVDQVRRRDGGGFAVDTRPVGAPESERKTHAFDQVILSSGLFSLPHIPEAPGREAFEANGGVVLHTTAFHDTSLLRGKRVVVVGFSKSACDVAALSVEPAREVTLVHRSVGWKAPRFLFGVVPTKYLLLNRFTEMFFPYPGAEGFERALHERASGFVAQYWGGVMAALDMDLGLSKSGLRPEMPLSGVGCSLNMTPPGFYEAAQRGTLKLARGEIARFHEGAVETSQGKRIPADVVIFGTGFRQEFPFLDPSLRRVVQDEDGTFRLYRGLYHPDVPGLGFCGFVNSLYSQLTSEVGARWLCELFLGRMKLPPREEVIARIDEWIAYRKRERPDAFTAGACVVPWNFHYIDDLCRDMGARTRRLPQNPFREFLLPVDPSLYADLEEELDTRARQARDRDEACTTPETSRSSSNAFS</sequence>
<dbReference type="Pfam" id="PF00743">
    <property type="entry name" value="FMO-like"/>
    <property type="match status" value="2"/>
</dbReference>
<dbReference type="GO" id="GO:0004499">
    <property type="term" value="F:N,N-dimethylaniline monooxygenase activity"/>
    <property type="evidence" value="ECO:0007669"/>
    <property type="project" value="InterPro"/>
</dbReference>
<accession>A0A4U1J903</accession>
<comment type="similarity">
    <text evidence="1">Belongs to the FMO family.</text>
</comment>
<dbReference type="OrthoDB" id="9766402at2"/>
<dbReference type="AlphaFoldDB" id="A0A4U1J903"/>
<evidence type="ECO:0000256" key="1">
    <source>
        <dbReference type="ARBA" id="ARBA00009183"/>
    </source>
</evidence>
<keyword evidence="2" id="KW-0285">Flavoprotein</keyword>
<name>A0A4U1J903_9BACT</name>
<organism evidence="7 8">
    <name type="scientific">Polyangium fumosum</name>
    <dbReference type="NCBI Taxonomy" id="889272"/>
    <lineage>
        <taxon>Bacteria</taxon>
        <taxon>Pseudomonadati</taxon>
        <taxon>Myxococcota</taxon>
        <taxon>Polyangia</taxon>
        <taxon>Polyangiales</taxon>
        <taxon>Polyangiaceae</taxon>
        <taxon>Polyangium</taxon>
    </lineage>
</organism>
<dbReference type="InterPro" id="IPR036188">
    <property type="entry name" value="FAD/NAD-bd_sf"/>
</dbReference>
<dbReference type="Proteomes" id="UP000309215">
    <property type="component" value="Unassembled WGS sequence"/>
</dbReference>
<feature type="compositionally biased region" description="Polar residues" evidence="6">
    <location>
        <begin position="506"/>
        <end position="518"/>
    </location>
</feature>
<dbReference type="Gene3D" id="3.50.50.60">
    <property type="entry name" value="FAD/NAD(P)-binding domain"/>
    <property type="match status" value="2"/>
</dbReference>
<keyword evidence="3" id="KW-0274">FAD</keyword>
<dbReference type="InterPro" id="IPR050346">
    <property type="entry name" value="FMO-like"/>
</dbReference>
<feature type="region of interest" description="Disordered" evidence="6">
    <location>
        <begin position="493"/>
        <end position="518"/>
    </location>
</feature>
<comment type="caution">
    <text evidence="7">The sequence shown here is derived from an EMBL/GenBank/DDBJ whole genome shotgun (WGS) entry which is preliminary data.</text>
</comment>
<dbReference type="EMBL" id="SSMQ01000026">
    <property type="protein sequence ID" value="TKD03958.1"/>
    <property type="molecule type" value="Genomic_DNA"/>
</dbReference>
<evidence type="ECO:0000256" key="3">
    <source>
        <dbReference type="ARBA" id="ARBA00022827"/>
    </source>
</evidence>
<evidence type="ECO:0000256" key="4">
    <source>
        <dbReference type="ARBA" id="ARBA00022857"/>
    </source>
</evidence>
<reference evidence="7 8" key="1">
    <citation type="submission" date="2019-04" db="EMBL/GenBank/DDBJ databases">
        <authorList>
            <person name="Li Y."/>
            <person name="Wang J."/>
        </authorList>
    </citation>
    <scope>NUCLEOTIDE SEQUENCE [LARGE SCALE GENOMIC DNA]</scope>
    <source>
        <strain evidence="7 8">DSM 14668</strain>
    </source>
</reference>
<feature type="compositionally biased region" description="Basic and acidic residues" evidence="6">
    <location>
        <begin position="493"/>
        <end position="503"/>
    </location>
</feature>
<dbReference type="GO" id="GO:0050660">
    <property type="term" value="F:flavin adenine dinucleotide binding"/>
    <property type="evidence" value="ECO:0007669"/>
    <property type="project" value="InterPro"/>
</dbReference>
<evidence type="ECO:0000256" key="2">
    <source>
        <dbReference type="ARBA" id="ARBA00022630"/>
    </source>
</evidence>
<dbReference type="GO" id="GO:0050661">
    <property type="term" value="F:NADP binding"/>
    <property type="evidence" value="ECO:0007669"/>
    <property type="project" value="InterPro"/>
</dbReference>
<evidence type="ECO:0000256" key="6">
    <source>
        <dbReference type="SAM" id="MobiDB-lite"/>
    </source>
</evidence>
<keyword evidence="5" id="KW-0560">Oxidoreductase</keyword>
<evidence type="ECO:0000313" key="8">
    <source>
        <dbReference type="Proteomes" id="UP000309215"/>
    </source>
</evidence>